<evidence type="ECO:0000256" key="7">
    <source>
        <dbReference type="ARBA" id="ARBA00022840"/>
    </source>
</evidence>
<dbReference type="InterPro" id="IPR050236">
    <property type="entry name" value="Ser_Thr_kinase_AGC"/>
</dbReference>
<keyword evidence="2" id="KW-0723">Serine/threonine-protein kinase</keyword>
<evidence type="ECO:0000256" key="11">
    <source>
        <dbReference type="PROSITE-ProRule" id="PRU10141"/>
    </source>
</evidence>
<dbReference type="SMART" id="SM00133">
    <property type="entry name" value="S_TK_X"/>
    <property type="match status" value="1"/>
</dbReference>
<gene>
    <name evidence="15" type="ORF">CYLTODRAFT_364119</name>
</gene>
<dbReference type="PROSITE" id="PS00108">
    <property type="entry name" value="PROTEIN_KINASE_ST"/>
    <property type="match status" value="1"/>
</dbReference>
<proteinExistence type="inferred from homology"/>
<dbReference type="FunFam" id="3.30.200.20:FF:000192">
    <property type="entry name" value="Serine/threonine-protein kinase cot-1"/>
    <property type="match status" value="1"/>
</dbReference>
<evidence type="ECO:0000259" key="14">
    <source>
        <dbReference type="PROSITE" id="PS51285"/>
    </source>
</evidence>
<evidence type="ECO:0000313" key="15">
    <source>
        <dbReference type="EMBL" id="KIY74380.1"/>
    </source>
</evidence>
<dbReference type="InterPro" id="IPR000719">
    <property type="entry name" value="Prot_kinase_dom"/>
</dbReference>
<evidence type="ECO:0000256" key="5">
    <source>
        <dbReference type="ARBA" id="ARBA00022741"/>
    </source>
</evidence>
<comment type="catalytic activity">
    <reaction evidence="9">
        <text>L-threonyl-[protein] + ATP = O-phospho-L-threonyl-[protein] + ADP + H(+)</text>
        <dbReference type="Rhea" id="RHEA:46608"/>
        <dbReference type="Rhea" id="RHEA-COMP:11060"/>
        <dbReference type="Rhea" id="RHEA-COMP:11605"/>
        <dbReference type="ChEBI" id="CHEBI:15378"/>
        <dbReference type="ChEBI" id="CHEBI:30013"/>
        <dbReference type="ChEBI" id="CHEBI:30616"/>
        <dbReference type="ChEBI" id="CHEBI:61977"/>
        <dbReference type="ChEBI" id="CHEBI:456216"/>
        <dbReference type="EC" id="2.7.11.1"/>
    </reaction>
</comment>
<feature type="region of interest" description="Disordered" evidence="12">
    <location>
        <begin position="262"/>
        <end position="281"/>
    </location>
</feature>
<dbReference type="PROSITE" id="PS00107">
    <property type="entry name" value="PROTEIN_KINASE_ATP"/>
    <property type="match status" value="1"/>
</dbReference>
<keyword evidence="5 11" id="KW-0547">Nucleotide-binding</keyword>
<keyword evidence="3" id="KW-0597">Phosphoprotein</keyword>
<evidence type="ECO:0000256" key="8">
    <source>
        <dbReference type="ARBA" id="ARBA00038271"/>
    </source>
</evidence>
<dbReference type="GO" id="GO:0035556">
    <property type="term" value="P:intracellular signal transduction"/>
    <property type="evidence" value="ECO:0007669"/>
    <property type="project" value="TreeGrafter"/>
</dbReference>
<dbReference type="Pfam" id="PF00069">
    <property type="entry name" value="Pkinase"/>
    <property type="match status" value="2"/>
</dbReference>
<dbReference type="InterPro" id="IPR011009">
    <property type="entry name" value="Kinase-like_dom_sf"/>
</dbReference>
<evidence type="ECO:0000256" key="4">
    <source>
        <dbReference type="ARBA" id="ARBA00022679"/>
    </source>
</evidence>
<dbReference type="GO" id="GO:0007010">
    <property type="term" value="P:cytoskeleton organization"/>
    <property type="evidence" value="ECO:0007669"/>
    <property type="project" value="UniProtKB-ARBA"/>
</dbReference>
<dbReference type="PROSITE" id="PS50011">
    <property type="entry name" value="PROTEIN_KINASE_DOM"/>
    <property type="match status" value="1"/>
</dbReference>
<comment type="similarity">
    <text evidence="8">Belongs to the protein kinase superfamily. STE Ser/Thr protein kinase family. COT1 subfamily.</text>
</comment>
<evidence type="ECO:0000259" key="13">
    <source>
        <dbReference type="PROSITE" id="PS50011"/>
    </source>
</evidence>
<feature type="domain" description="AGC-kinase C-terminal" evidence="14">
    <location>
        <begin position="718"/>
        <end position="803"/>
    </location>
</feature>
<dbReference type="Gene3D" id="3.30.200.20">
    <property type="entry name" value="Phosphorylase Kinase, domain 1"/>
    <property type="match status" value="1"/>
</dbReference>
<dbReference type="InterPro" id="IPR000961">
    <property type="entry name" value="AGC-kinase_C"/>
</dbReference>
<evidence type="ECO:0000256" key="1">
    <source>
        <dbReference type="ARBA" id="ARBA00012513"/>
    </source>
</evidence>
<dbReference type="EMBL" id="KN880431">
    <property type="protein sequence ID" value="KIY74380.1"/>
    <property type="molecule type" value="Genomic_DNA"/>
</dbReference>
<protein>
    <recommendedName>
        <fullName evidence="1">non-specific serine/threonine protein kinase</fullName>
        <ecNumber evidence="1">2.7.11.1</ecNumber>
    </recommendedName>
</protein>
<dbReference type="Proteomes" id="UP000054007">
    <property type="component" value="Unassembled WGS sequence"/>
</dbReference>
<evidence type="ECO:0000256" key="12">
    <source>
        <dbReference type="SAM" id="MobiDB-lite"/>
    </source>
</evidence>
<evidence type="ECO:0000256" key="10">
    <source>
        <dbReference type="ARBA" id="ARBA00048679"/>
    </source>
</evidence>
<dbReference type="GO" id="GO:0004674">
    <property type="term" value="F:protein serine/threonine kinase activity"/>
    <property type="evidence" value="ECO:0007669"/>
    <property type="project" value="UniProtKB-KW"/>
</dbReference>
<dbReference type="PROSITE" id="PS51285">
    <property type="entry name" value="AGC_KINASE_CTER"/>
    <property type="match status" value="1"/>
</dbReference>
<dbReference type="CDD" id="cd05573">
    <property type="entry name" value="STKc_ROCK_NDR_like"/>
    <property type="match status" value="1"/>
</dbReference>
<dbReference type="EC" id="2.7.11.1" evidence="1"/>
<reference evidence="15 16" key="1">
    <citation type="journal article" date="2015" name="Fungal Genet. Biol.">
        <title>Evolution of novel wood decay mechanisms in Agaricales revealed by the genome sequences of Fistulina hepatica and Cylindrobasidium torrendii.</title>
        <authorList>
            <person name="Floudas D."/>
            <person name="Held B.W."/>
            <person name="Riley R."/>
            <person name="Nagy L.G."/>
            <person name="Koehler G."/>
            <person name="Ransdell A.S."/>
            <person name="Younus H."/>
            <person name="Chow J."/>
            <person name="Chiniquy J."/>
            <person name="Lipzen A."/>
            <person name="Tritt A."/>
            <person name="Sun H."/>
            <person name="Haridas S."/>
            <person name="LaButti K."/>
            <person name="Ohm R.A."/>
            <person name="Kues U."/>
            <person name="Blanchette R.A."/>
            <person name="Grigoriev I.V."/>
            <person name="Minto R.E."/>
            <person name="Hibbett D.S."/>
        </authorList>
    </citation>
    <scope>NUCLEOTIDE SEQUENCE [LARGE SCALE GENOMIC DNA]</scope>
    <source>
        <strain evidence="15 16">FP15055 ss-10</strain>
    </source>
</reference>
<dbReference type="AlphaFoldDB" id="A0A0D7BVV9"/>
<dbReference type="SUPFAM" id="SSF56112">
    <property type="entry name" value="Protein kinase-like (PK-like)"/>
    <property type="match status" value="1"/>
</dbReference>
<dbReference type="CDD" id="cd21742">
    <property type="entry name" value="MobB_NDR_LATS-like"/>
    <property type="match status" value="1"/>
</dbReference>
<evidence type="ECO:0000256" key="6">
    <source>
        <dbReference type="ARBA" id="ARBA00022777"/>
    </source>
</evidence>
<dbReference type="OrthoDB" id="3638488at2759"/>
<evidence type="ECO:0000313" key="16">
    <source>
        <dbReference type="Proteomes" id="UP000054007"/>
    </source>
</evidence>
<evidence type="ECO:0000256" key="3">
    <source>
        <dbReference type="ARBA" id="ARBA00022553"/>
    </source>
</evidence>
<dbReference type="InterPro" id="IPR008271">
    <property type="entry name" value="Ser/Thr_kinase_AS"/>
</dbReference>
<feature type="binding site" evidence="11">
    <location>
        <position position="391"/>
    </location>
    <ligand>
        <name>ATP</name>
        <dbReference type="ChEBI" id="CHEBI:30616"/>
    </ligand>
</feature>
<dbReference type="PANTHER" id="PTHR24356:SF400">
    <property type="entry name" value="SERINE_THREONINE-PROTEIN KINASE CBK1"/>
    <property type="match status" value="1"/>
</dbReference>
<dbReference type="FunFam" id="1.10.510.10:FF:000024">
    <property type="entry name" value="Probable serine/threonine-protein kinase cot-1"/>
    <property type="match status" value="1"/>
</dbReference>
<keyword evidence="16" id="KW-1185">Reference proteome</keyword>
<dbReference type="GO" id="GO:0005524">
    <property type="term" value="F:ATP binding"/>
    <property type="evidence" value="ECO:0007669"/>
    <property type="project" value="UniProtKB-UniRule"/>
</dbReference>
<comment type="catalytic activity">
    <reaction evidence="10">
        <text>L-seryl-[protein] + ATP = O-phospho-L-seryl-[protein] + ADP + H(+)</text>
        <dbReference type="Rhea" id="RHEA:17989"/>
        <dbReference type="Rhea" id="RHEA-COMP:9863"/>
        <dbReference type="Rhea" id="RHEA-COMP:11604"/>
        <dbReference type="ChEBI" id="CHEBI:15378"/>
        <dbReference type="ChEBI" id="CHEBI:29999"/>
        <dbReference type="ChEBI" id="CHEBI:30616"/>
        <dbReference type="ChEBI" id="CHEBI:83421"/>
        <dbReference type="ChEBI" id="CHEBI:456216"/>
        <dbReference type="EC" id="2.7.11.1"/>
    </reaction>
</comment>
<accession>A0A0D7BVV9</accession>
<dbReference type="STRING" id="1314674.A0A0D7BVV9"/>
<feature type="domain" description="Protein kinase" evidence="13">
    <location>
        <begin position="362"/>
        <end position="689"/>
    </location>
</feature>
<keyword evidence="4" id="KW-0808">Transferase</keyword>
<keyword evidence="7 11" id="KW-0067">ATP-binding</keyword>
<dbReference type="Gene3D" id="1.10.510.10">
    <property type="entry name" value="Transferase(Phosphotransferase) domain 1"/>
    <property type="match status" value="1"/>
</dbReference>
<dbReference type="PANTHER" id="PTHR24356">
    <property type="entry name" value="SERINE/THREONINE-PROTEIN KINASE"/>
    <property type="match status" value="1"/>
</dbReference>
<name>A0A0D7BVV9_9AGAR</name>
<sequence length="841" mass="94598">MGSRRPLPTPPMAPMGYPHNYYTLSRPPDLYSPANPYYGYYGASPDPWREREPNNTTTLRGGTLLHKGFYDLMAMIPTPTSPSRLLQQWTAPSPDNSILAGPRYEEIGVAAPTAAVSNAGIPSSPPQSPRRGRRISKDMVSKPMGFVHLVHASDVDQAEALLTRWGPDGVGKLGDPRWANPIKNRVRYLNQPQPVVNDNVAAASTSRLVDAGALGPLRVVNGVSNTTSSTLTTAARENFSTVSVDGLPGRAGNSTIRWGGGLVAHPEEDSEGQLPPEPPRKPIVPSFSTLEKAVAARIYFENLYFPLFRQTPSREQRRIAMERDMAEMQLNNAQREQIRARWRQNETDYLRDKRRKVDVTAFKVLQTIGHGAFGVVSLVKERSTGELYAMKQLRKTDMLRKGQEGHVRAERDLLKSAALVSSPGMAEWIVRLHYSFQDRDNLYLVLEYMGGGDLLNLLIERDIFEEDFTKFYVAEMILAVESCHKHGFIHRDIKPDNFLFDPDGHIKLSDFGLATDLHWAHDTSYYEQQRLHLLHKHGIDLEDNLGVADGRKTKRLNPREIEKIMGGDGTGGLFTWREKNRRKLAYSVCGTNSYMSPEVIRGHGYSYSCDWWSLGVIMYECLYGRPPFMEKTRHATRQQILNWKNSLRFPSHPRVSREGIDLMQQLLCEPEDRLGSQTTASVSRPNSLLVQQRRSGFIAPGGSTIDGADQIKAHPWFKGVDWAGIHRYKPPYRPELRHPEDTRHFDSDIPAVPLEPANGAPADATRDPLLRHETHGQEIMDVRKALAFAGFTHKSPRPITYLRADKAFDPEPDTYGMAETIRGRSAVRTHTEVGTGRAMSM</sequence>
<dbReference type="InterPro" id="IPR017441">
    <property type="entry name" value="Protein_kinase_ATP_BS"/>
</dbReference>
<keyword evidence="6 15" id="KW-0418">Kinase</keyword>
<organism evidence="15 16">
    <name type="scientific">Cylindrobasidium torrendii FP15055 ss-10</name>
    <dbReference type="NCBI Taxonomy" id="1314674"/>
    <lineage>
        <taxon>Eukaryota</taxon>
        <taxon>Fungi</taxon>
        <taxon>Dikarya</taxon>
        <taxon>Basidiomycota</taxon>
        <taxon>Agaricomycotina</taxon>
        <taxon>Agaricomycetes</taxon>
        <taxon>Agaricomycetidae</taxon>
        <taxon>Agaricales</taxon>
        <taxon>Marasmiineae</taxon>
        <taxon>Physalacriaceae</taxon>
        <taxon>Cylindrobasidium</taxon>
    </lineage>
</organism>
<dbReference type="SMART" id="SM00220">
    <property type="entry name" value="S_TKc"/>
    <property type="match status" value="1"/>
</dbReference>
<evidence type="ECO:0000256" key="9">
    <source>
        <dbReference type="ARBA" id="ARBA00047899"/>
    </source>
</evidence>
<dbReference type="InterPro" id="IPR059233">
    <property type="entry name" value="MobB_NdrA/B/Cbk1"/>
</dbReference>
<evidence type="ECO:0000256" key="2">
    <source>
        <dbReference type="ARBA" id="ARBA00022527"/>
    </source>
</evidence>